<evidence type="ECO:0000313" key="2">
    <source>
        <dbReference type="Proteomes" id="UP001203297"/>
    </source>
</evidence>
<dbReference type="EMBL" id="WTXG01000268">
    <property type="protein sequence ID" value="KAI0289909.1"/>
    <property type="molecule type" value="Genomic_DNA"/>
</dbReference>
<organism evidence="1 2">
    <name type="scientific">Multifurca ochricompacta</name>
    <dbReference type="NCBI Taxonomy" id="376703"/>
    <lineage>
        <taxon>Eukaryota</taxon>
        <taxon>Fungi</taxon>
        <taxon>Dikarya</taxon>
        <taxon>Basidiomycota</taxon>
        <taxon>Agaricomycotina</taxon>
        <taxon>Agaricomycetes</taxon>
        <taxon>Russulales</taxon>
        <taxon>Russulaceae</taxon>
        <taxon>Multifurca</taxon>
    </lineage>
</organism>
<proteinExistence type="predicted"/>
<dbReference type="AlphaFoldDB" id="A0AAD4LVW9"/>
<comment type="caution">
    <text evidence="1">The sequence shown here is derived from an EMBL/GenBank/DDBJ whole genome shotgun (WGS) entry which is preliminary data.</text>
</comment>
<sequence length="78" mass="8678">MSIALSKLYASVPDFVASSQPLVSHQVPLFYSFARKVPNIELTVYEKENGIGGTCVGHFPGRHSLSSRISPFVRRRDQ</sequence>
<keyword evidence="2" id="KW-1185">Reference proteome</keyword>
<dbReference type="Proteomes" id="UP001203297">
    <property type="component" value="Unassembled WGS sequence"/>
</dbReference>
<reference evidence="1" key="1">
    <citation type="journal article" date="2022" name="New Phytol.">
        <title>Evolutionary transition to the ectomycorrhizal habit in the genomes of a hyperdiverse lineage of mushroom-forming fungi.</title>
        <authorList>
            <person name="Looney B."/>
            <person name="Miyauchi S."/>
            <person name="Morin E."/>
            <person name="Drula E."/>
            <person name="Courty P.E."/>
            <person name="Kohler A."/>
            <person name="Kuo A."/>
            <person name="LaButti K."/>
            <person name="Pangilinan J."/>
            <person name="Lipzen A."/>
            <person name="Riley R."/>
            <person name="Andreopoulos W."/>
            <person name="He G."/>
            <person name="Johnson J."/>
            <person name="Nolan M."/>
            <person name="Tritt A."/>
            <person name="Barry K.W."/>
            <person name="Grigoriev I.V."/>
            <person name="Nagy L.G."/>
            <person name="Hibbett D."/>
            <person name="Henrissat B."/>
            <person name="Matheny P.B."/>
            <person name="Labbe J."/>
            <person name="Martin F.M."/>
        </authorList>
    </citation>
    <scope>NUCLEOTIDE SEQUENCE</scope>
    <source>
        <strain evidence="1">BPL690</strain>
    </source>
</reference>
<gene>
    <name evidence="1" type="ORF">B0F90DRAFT_1790357</name>
</gene>
<accession>A0AAD4LVW9</accession>
<evidence type="ECO:0000313" key="1">
    <source>
        <dbReference type="EMBL" id="KAI0289909.1"/>
    </source>
</evidence>
<protein>
    <submittedName>
        <fullName evidence="1">Uncharacterized protein</fullName>
    </submittedName>
</protein>
<feature type="non-terminal residue" evidence="1">
    <location>
        <position position="78"/>
    </location>
</feature>
<name>A0AAD4LVW9_9AGAM</name>